<accession>A0A2V2NJY7</accession>
<dbReference type="RefSeq" id="WP_109939508.1">
    <property type="nucleotide sequence ID" value="NZ_CP176366.1"/>
</dbReference>
<gene>
    <name evidence="2" type="ORF">DLD82_02405</name>
</gene>
<evidence type="ECO:0000313" key="2">
    <source>
        <dbReference type="EMBL" id="PWR75931.1"/>
    </source>
</evidence>
<feature type="transmembrane region" description="Helical" evidence="1">
    <location>
        <begin position="221"/>
        <end position="254"/>
    </location>
</feature>
<dbReference type="EMBL" id="QGMZ01000006">
    <property type="protein sequence ID" value="PWR75931.1"/>
    <property type="molecule type" value="Genomic_DNA"/>
</dbReference>
<name>A0A2V2NJY7_9EURY</name>
<dbReference type="InterPro" id="IPR046157">
    <property type="entry name" value="DUF6159"/>
</dbReference>
<feature type="transmembrane region" description="Helical" evidence="1">
    <location>
        <begin position="25"/>
        <end position="49"/>
    </location>
</feature>
<evidence type="ECO:0000313" key="3">
    <source>
        <dbReference type="Proteomes" id="UP000245934"/>
    </source>
</evidence>
<proteinExistence type="predicted"/>
<keyword evidence="1" id="KW-0472">Membrane</keyword>
<dbReference type="Proteomes" id="UP000245934">
    <property type="component" value="Unassembled WGS sequence"/>
</dbReference>
<feature type="transmembrane region" description="Helical" evidence="1">
    <location>
        <begin position="69"/>
        <end position="94"/>
    </location>
</feature>
<dbReference type="Pfam" id="PF19656">
    <property type="entry name" value="DUF6159"/>
    <property type="match status" value="1"/>
</dbReference>
<evidence type="ECO:0000256" key="1">
    <source>
        <dbReference type="SAM" id="Phobius"/>
    </source>
</evidence>
<evidence type="ECO:0008006" key="4">
    <source>
        <dbReference type="Google" id="ProtNLM"/>
    </source>
</evidence>
<keyword evidence="1" id="KW-0812">Transmembrane</keyword>
<dbReference type="AlphaFoldDB" id="A0A2V2NJY7"/>
<keyword evidence="3" id="KW-1185">Reference proteome</keyword>
<reference evidence="2 3" key="1">
    <citation type="submission" date="2018-05" db="EMBL/GenBank/DDBJ databases">
        <title>Draft genome of Methanospirillum stamsii Pt1.</title>
        <authorList>
            <person name="Dueholm M.S."/>
            <person name="Nielsen P.H."/>
            <person name="Bakmann L.F."/>
            <person name="Otzen D.E."/>
        </authorList>
    </citation>
    <scope>NUCLEOTIDE SEQUENCE [LARGE SCALE GENOMIC DNA]</scope>
    <source>
        <strain evidence="2 3">Pt1</strain>
    </source>
</reference>
<dbReference type="GeneID" id="97607830"/>
<dbReference type="OrthoDB" id="163788at2157"/>
<protein>
    <recommendedName>
        <fullName evidence="4">Glycerophosphoryl diester phosphodiesterase membrane domain-containing protein</fullName>
    </recommendedName>
</protein>
<feature type="transmembrane region" description="Helical" evidence="1">
    <location>
        <begin position="115"/>
        <end position="132"/>
    </location>
</feature>
<organism evidence="2 3">
    <name type="scientific">Methanospirillum stamsii</name>
    <dbReference type="NCBI Taxonomy" id="1277351"/>
    <lineage>
        <taxon>Archaea</taxon>
        <taxon>Methanobacteriati</taxon>
        <taxon>Methanobacteriota</taxon>
        <taxon>Stenosarchaea group</taxon>
        <taxon>Methanomicrobia</taxon>
        <taxon>Methanomicrobiales</taxon>
        <taxon>Methanospirillaceae</taxon>
        <taxon>Methanospirillum</taxon>
    </lineage>
</organism>
<feature type="transmembrane region" description="Helical" evidence="1">
    <location>
        <begin position="188"/>
        <end position="215"/>
    </location>
</feature>
<feature type="transmembrane region" description="Helical" evidence="1">
    <location>
        <begin position="138"/>
        <end position="164"/>
    </location>
</feature>
<sequence length="284" mass="30473">MFESIYRSIELGKESFEVIRKDKEILLFPVLSGIACIIFVSLMIVPALIAGTVFGSTMDNPVILYGGLFVFYLITSFIVVFFNTALVTCAHIRLTGKDPTFHDGISNATKHIGRIFAWAVVSATVGVILSVIRDESNIIGQIIISMIGMAWGLLTYFVIPVMILEDLGIASSIKESASLFRKTWGESIVGPGSISIIFVLIGLVALLPLAIIVLIGNATLTIIGIAGYVLLIVVLAIVASALQGVFNTALYIYAKTGKVPESFSPELVQTAFVPKKGRMGPGTI</sequence>
<keyword evidence="1" id="KW-1133">Transmembrane helix</keyword>
<comment type="caution">
    <text evidence="2">The sequence shown here is derived from an EMBL/GenBank/DDBJ whole genome shotgun (WGS) entry which is preliminary data.</text>
</comment>